<keyword evidence="1" id="KW-0812">Transmembrane</keyword>
<evidence type="ECO:0000313" key="3">
    <source>
        <dbReference type="Proteomes" id="UP000176404"/>
    </source>
</evidence>
<evidence type="ECO:0000313" key="2">
    <source>
        <dbReference type="EMBL" id="OGM59520.1"/>
    </source>
</evidence>
<protein>
    <submittedName>
        <fullName evidence="2">Uncharacterized protein</fullName>
    </submittedName>
</protein>
<accession>A0A1F8B6I1</accession>
<organism evidence="2 3">
    <name type="scientific">Candidatus Woesebacteria bacterium RIFCSPLOWO2_01_FULL_39_10b</name>
    <dbReference type="NCBI Taxonomy" id="1802517"/>
    <lineage>
        <taxon>Bacteria</taxon>
        <taxon>Candidatus Woeseibacteriota</taxon>
    </lineage>
</organism>
<dbReference type="Proteomes" id="UP000176404">
    <property type="component" value="Unassembled WGS sequence"/>
</dbReference>
<proteinExistence type="predicted"/>
<dbReference type="EMBL" id="MGHD01000019">
    <property type="protein sequence ID" value="OGM59520.1"/>
    <property type="molecule type" value="Genomic_DNA"/>
</dbReference>
<keyword evidence="1" id="KW-0472">Membrane</keyword>
<feature type="transmembrane region" description="Helical" evidence="1">
    <location>
        <begin position="20"/>
        <end position="39"/>
    </location>
</feature>
<gene>
    <name evidence="2" type="ORF">A2892_02700</name>
</gene>
<reference evidence="2 3" key="1">
    <citation type="journal article" date="2016" name="Nat. Commun.">
        <title>Thousands of microbial genomes shed light on interconnected biogeochemical processes in an aquifer system.</title>
        <authorList>
            <person name="Anantharaman K."/>
            <person name="Brown C.T."/>
            <person name="Hug L.A."/>
            <person name="Sharon I."/>
            <person name="Castelle C.J."/>
            <person name="Probst A.J."/>
            <person name="Thomas B.C."/>
            <person name="Singh A."/>
            <person name="Wilkins M.J."/>
            <person name="Karaoz U."/>
            <person name="Brodie E.L."/>
            <person name="Williams K.H."/>
            <person name="Hubbard S.S."/>
            <person name="Banfield J.F."/>
        </authorList>
    </citation>
    <scope>NUCLEOTIDE SEQUENCE [LARGE SCALE GENOMIC DNA]</scope>
</reference>
<dbReference type="AlphaFoldDB" id="A0A1F8B6I1"/>
<name>A0A1F8B6I1_9BACT</name>
<sequence length="641" mass="70765">MQKLKEKILKAIKVPKFLHVFLFASFVSLFSLILVWVSVSSTLKRKETIKTKAAEPDAGKFFDLPTPCTNCGNMMRVGSRFFLIDEGASGKRLLSANLSVNGIEDIRTSEKWSVIDNFIKNNAASSPAQISVKNENLLWVLLESVTNEGGYKFDVYRYQFTSGNWQQARQTFDTDNFSNQNKLATAISNVDNQGNIWIVTRWGTEKPYTFKIYRIDTNHPSVSAVEEFNSLATNFPDVNKLTTISKLVTYGNHLLMLTKTEWLIPDTYPPQTNYSNFLTTVNITNPQIPLILNYYEPRYARELGLAKDISIDRQENKLWVSYGEYIYSASARGAGACSRPLNTLGTEYIPWNCLQTTFGSSTCPENTAIGLVNLISADHSYPSTGTYNNALWLSRKAGSGACAPGVLLCRTGASGIQSCRKPLEANWPSFNVNALYNYNPGSESLLIGTSGNGLKLYDPYNKLVNSVCVNNYECPSNICAQDQDNDGHVAITFDSAQAKRCQPEGRLTDDCYDKNANAYPKSSYWGITNRGDGSFDYNCDGTPTRRYPCITNISSKDSSYFTCSSDKKKSKNAGFIGNLTSIPDCGKTGTTYRCAGYPQSSCSGTPAYANVCASGDSLCQTTLTTANSYKIVSSSVAQECQ</sequence>
<evidence type="ECO:0000256" key="1">
    <source>
        <dbReference type="SAM" id="Phobius"/>
    </source>
</evidence>
<dbReference type="STRING" id="1802517.A2892_02700"/>
<comment type="caution">
    <text evidence="2">The sequence shown here is derived from an EMBL/GenBank/DDBJ whole genome shotgun (WGS) entry which is preliminary data.</text>
</comment>
<keyword evidence="1" id="KW-1133">Transmembrane helix</keyword>